<dbReference type="Pfam" id="PF24758">
    <property type="entry name" value="LRR_At5g56370"/>
    <property type="match status" value="1"/>
</dbReference>
<dbReference type="InterPro" id="IPR055411">
    <property type="entry name" value="LRR_FXL15/At3g58940/PEG3-like"/>
</dbReference>
<proteinExistence type="predicted"/>
<evidence type="ECO:0000313" key="2">
    <source>
        <dbReference type="EMBL" id="KAJ0215715.1"/>
    </source>
</evidence>
<evidence type="ECO:0000313" key="3">
    <source>
        <dbReference type="Proteomes" id="UP000235145"/>
    </source>
</evidence>
<dbReference type="OrthoDB" id="612216at2759"/>
<accession>A0A9R1W3W2</accession>
<gene>
    <name evidence="2" type="ORF">LSAT_V11C300144890</name>
</gene>
<dbReference type="InterPro" id="IPR053772">
    <property type="entry name" value="At1g61320/At1g61330-like"/>
</dbReference>
<dbReference type="AlphaFoldDB" id="A0A9R1W3W2"/>
<evidence type="ECO:0000259" key="1">
    <source>
        <dbReference type="Pfam" id="PF24758"/>
    </source>
</evidence>
<protein>
    <recommendedName>
        <fullName evidence="1">F-box/LRR-repeat protein 15/At3g58940/PEG3-like LRR domain-containing protein</fullName>
    </recommendedName>
</protein>
<name>A0A9R1W3W2_LACSA</name>
<comment type="caution">
    <text evidence="2">The sequence shown here is derived from an EMBL/GenBank/DDBJ whole genome shotgun (WGS) entry which is preliminary data.</text>
</comment>
<organism evidence="2 3">
    <name type="scientific">Lactuca sativa</name>
    <name type="common">Garden lettuce</name>
    <dbReference type="NCBI Taxonomy" id="4236"/>
    <lineage>
        <taxon>Eukaryota</taxon>
        <taxon>Viridiplantae</taxon>
        <taxon>Streptophyta</taxon>
        <taxon>Embryophyta</taxon>
        <taxon>Tracheophyta</taxon>
        <taxon>Spermatophyta</taxon>
        <taxon>Magnoliopsida</taxon>
        <taxon>eudicotyledons</taxon>
        <taxon>Gunneridae</taxon>
        <taxon>Pentapetalae</taxon>
        <taxon>asterids</taxon>
        <taxon>campanulids</taxon>
        <taxon>Asterales</taxon>
        <taxon>Asteraceae</taxon>
        <taxon>Cichorioideae</taxon>
        <taxon>Cichorieae</taxon>
        <taxon>Lactucinae</taxon>
        <taxon>Lactuca</taxon>
    </lineage>
</organism>
<dbReference type="EMBL" id="NBSK02000003">
    <property type="protein sequence ID" value="KAJ0215715.1"/>
    <property type="molecule type" value="Genomic_DNA"/>
</dbReference>
<dbReference type="PANTHER" id="PTHR34145">
    <property type="entry name" value="OS02G0105600 PROTEIN"/>
    <property type="match status" value="1"/>
</dbReference>
<feature type="domain" description="F-box/LRR-repeat protein 15/At3g58940/PEG3-like LRR" evidence="1">
    <location>
        <begin position="39"/>
        <end position="157"/>
    </location>
</feature>
<keyword evidence="3" id="KW-1185">Reference proteome</keyword>
<dbReference type="Proteomes" id="UP000235145">
    <property type="component" value="Unassembled WGS sequence"/>
</dbReference>
<dbReference type="SUPFAM" id="SSF52047">
    <property type="entry name" value="RNI-like"/>
    <property type="match status" value="1"/>
</dbReference>
<sequence length="292" mass="33492">MKLVDVDNTLIRYLRDNKPIERFDLMIDIENQESASHAEKWIGTKNKTCLKEFILSTNLYGASFTLPDELLLCENLTKIRVSATKGIHSVLMTTSQHQHPVIINCFSLRELHSDGVRISEEILHDILSSCSLLVKIELLNSCEGVKTIKVKKLQRLYELRIHLYHEDVHSTPLEISDLPNLGVFSCNLRPRQWLNPHPCLFNSHSISLGSSVTELMLGGVILDKERVDMIKSEFPFLESLTLHMTSWMLGSFHFTCASIKRLYLLLCPDILIDVQVYAPKLLFFPVQRRHIA</sequence>
<reference evidence="2 3" key="1">
    <citation type="journal article" date="2017" name="Nat. Commun.">
        <title>Genome assembly with in vitro proximity ligation data and whole-genome triplication in lettuce.</title>
        <authorList>
            <person name="Reyes-Chin-Wo S."/>
            <person name="Wang Z."/>
            <person name="Yang X."/>
            <person name="Kozik A."/>
            <person name="Arikit S."/>
            <person name="Song C."/>
            <person name="Xia L."/>
            <person name="Froenicke L."/>
            <person name="Lavelle D.O."/>
            <person name="Truco M.J."/>
            <person name="Xia R."/>
            <person name="Zhu S."/>
            <person name="Xu C."/>
            <person name="Xu H."/>
            <person name="Xu X."/>
            <person name="Cox K."/>
            <person name="Korf I."/>
            <person name="Meyers B.C."/>
            <person name="Michelmore R.W."/>
        </authorList>
    </citation>
    <scope>NUCLEOTIDE SEQUENCE [LARGE SCALE GENOMIC DNA]</scope>
    <source>
        <strain evidence="3">cv. Salinas</strain>
        <tissue evidence="2">Seedlings</tissue>
    </source>
</reference>